<evidence type="ECO:0000313" key="2">
    <source>
        <dbReference type="Proteomes" id="UP000001058"/>
    </source>
</evidence>
<dbReference type="RefSeq" id="XP_002957947.1">
    <property type="nucleotide sequence ID" value="XM_002957901.1"/>
</dbReference>
<keyword evidence="2" id="KW-1185">Reference proteome</keyword>
<proteinExistence type="predicted"/>
<accession>D8UH32</accession>
<dbReference type="KEGG" id="vcn:VOLCADRAFT_107900"/>
<evidence type="ECO:0000313" key="1">
    <source>
        <dbReference type="EMBL" id="EFJ40973.1"/>
    </source>
</evidence>
<dbReference type="InParanoid" id="D8UH32"/>
<protein>
    <submittedName>
        <fullName evidence="1">Uncharacterized protein</fullName>
    </submittedName>
</protein>
<gene>
    <name evidence="1" type="ORF">VOLCADRAFT_107900</name>
</gene>
<dbReference type="EMBL" id="GL378403">
    <property type="protein sequence ID" value="EFJ40973.1"/>
    <property type="molecule type" value="Genomic_DNA"/>
</dbReference>
<reference evidence="1 2" key="1">
    <citation type="journal article" date="2010" name="Science">
        <title>Genomic analysis of organismal complexity in the multicellular green alga Volvox carteri.</title>
        <authorList>
            <person name="Prochnik S.E."/>
            <person name="Umen J."/>
            <person name="Nedelcu A.M."/>
            <person name="Hallmann A."/>
            <person name="Miller S.M."/>
            <person name="Nishii I."/>
            <person name="Ferris P."/>
            <person name="Kuo A."/>
            <person name="Mitros T."/>
            <person name="Fritz-Laylin L.K."/>
            <person name="Hellsten U."/>
            <person name="Chapman J."/>
            <person name="Simakov O."/>
            <person name="Rensing S.A."/>
            <person name="Terry A."/>
            <person name="Pangilinan J."/>
            <person name="Kapitonov V."/>
            <person name="Jurka J."/>
            <person name="Salamov A."/>
            <person name="Shapiro H."/>
            <person name="Schmutz J."/>
            <person name="Grimwood J."/>
            <person name="Lindquist E."/>
            <person name="Lucas S."/>
            <person name="Grigoriev I.V."/>
            <person name="Schmitt R."/>
            <person name="Kirk D."/>
            <person name="Rokhsar D.S."/>
        </authorList>
    </citation>
    <scope>NUCLEOTIDE SEQUENCE [LARGE SCALE GENOMIC DNA]</scope>
    <source>
        <strain evidence="2">f. Nagariensis / Eve</strain>
    </source>
</reference>
<sequence length="162" mass="18184">MPLHFPLQPGHILFLANVLGHLTIQHHTGFGNAGSCFTRTPLFKQPLRTNVSGRTVPNKRAGVASLRFSKCACTSVYKFCLRKRTRRFLFTRQFHDPSVASYDELTRGLPKGYRGLKSCMELRHNETMKTAIFGRGPSAKRPGWMRFASSPQAVLTIPPVQA</sequence>
<dbReference type="AlphaFoldDB" id="D8UH32"/>
<organism evidence="2">
    <name type="scientific">Volvox carteri f. nagariensis</name>
    <dbReference type="NCBI Taxonomy" id="3068"/>
    <lineage>
        <taxon>Eukaryota</taxon>
        <taxon>Viridiplantae</taxon>
        <taxon>Chlorophyta</taxon>
        <taxon>core chlorophytes</taxon>
        <taxon>Chlorophyceae</taxon>
        <taxon>CS clade</taxon>
        <taxon>Chlamydomonadales</taxon>
        <taxon>Volvocaceae</taxon>
        <taxon>Volvox</taxon>
    </lineage>
</organism>
<dbReference type="GeneID" id="9623044"/>
<dbReference type="Proteomes" id="UP000001058">
    <property type="component" value="Unassembled WGS sequence"/>
</dbReference>
<name>D8UH32_VOLCA</name>